<dbReference type="Proteomes" id="UP001075354">
    <property type="component" value="Chromosome 5"/>
</dbReference>
<dbReference type="PANTHER" id="PTHR20988:SF2">
    <property type="entry name" value="TRANSMEMBRANE PROTEIN 183A-RELATED"/>
    <property type="match status" value="1"/>
</dbReference>
<organism evidence="1 2">
    <name type="scientific">Megalurothrips usitatus</name>
    <name type="common">bean blossom thrips</name>
    <dbReference type="NCBI Taxonomy" id="439358"/>
    <lineage>
        <taxon>Eukaryota</taxon>
        <taxon>Metazoa</taxon>
        <taxon>Ecdysozoa</taxon>
        <taxon>Arthropoda</taxon>
        <taxon>Hexapoda</taxon>
        <taxon>Insecta</taxon>
        <taxon>Pterygota</taxon>
        <taxon>Neoptera</taxon>
        <taxon>Paraneoptera</taxon>
        <taxon>Thysanoptera</taxon>
        <taxon>Terebrantia</taxon>
        <taxon>Thripoidea</taxon>
        <taxon>Thripidae</taxon>
        <taxon>Megalurothrips</taxon>
    </lineage>
</organism>
<dbReference type="GO" id="GO:0031647">
    <property type="term" value="P:regulation of protein stability"/>
    <property type="evidence" value="ECO:0007669"/>
    <property type="project" value="TreeGrafter"/>
</dbReference>
<dbReference type="AlphaFoldDB" id="A0AAV7XMS5"/>
<comment type="caution">
    <text evidence="1">The sequence shown here is derived from an EMBL/GenBank/DDBJ whole genome shotgun (WGS) entry which is preliminary data.</text>
</comment>
<dbReference type="PANTHER" id="PTHR20988">
    <property type="entry name" value="TRANSMEMBRANE PROTEIN 183A-RELATED"/>
    <property type="match status" value="1"/>
</dbReference>
<keyword evidence="2" id="KW-1185">Reference proteome</keyword>
<evidence type="ECO:0000313" key="1">
    <source>
        <dbReference type="EMBL" id="KAJ1527479.1"/>
    </source>
</evidence>
<gene>
    <name evidence="1" type="ORF">ONE63_007452</name>
</gene>
<evidence type="ECO:0000313" key="2">
    <source>
        <dbReference type="Proteomes" id="UP001075354"/>
    </source>
</evidence>
<protein>
    <recommendedName>
        <fullName evidence="3">Transmembrane protein 183</fullName>
    </recommendedName>
</protein>
<name>A0AAV7XMS5_9NEOP</name>
<proteinExistence type="predicted"/>
<reference evidence="1" key="1">
    <citation type="submission" date="2022-12" db="EMBL/GenBank/DDBJ databases">
        <title>Chromosome-level genome assembly of the bean flower thrips Megalurothrips usitatus.</title>
        <authorList>
            <person name="Ma L."/>
            <person name="Liu Q."/>
            <person name="Li H."/>
            <person name="Cai W."/>
        </authorList>
    </citation>
    <scope>NUCLEOTIDE SEQUENCE</scope>
    <source>
        <strain evidence="1">Cailab_2022a</strain>
    </source>
</reference>
<accession>A0AAV7XMS5</accession>
<dbReference type="EMBL" id="JAPTSV010000005">
    <property type="protein sequence ID" value="KAJ1527479.1"/>
    <property type="molecule type" value="Genomic_DNA"/>
</dbReference>
<dbReference type="InterPro" id="IPR026509">
    <property type="entry name" value="TMEM183"/>
</dbReference>
<sequence length="352" mass="40424">MLYAPLTLFHSVSDVSIYDYANAQVAGRKGRLSKKVATPIAEVEMLSRRGDGLGWEQRQQRIDDGDAEDVDVIKTTGIPVKGEEESRPYLTLPMDIWFAIGDHIPPECVKSFASICRDTQKVTNSARFWFGLYKRCYKQGDLHLLPKRLQPLNMKGIQGLKACVIRSLFFIYPPFVERLKPRLGRECNLEPLFHRKCISTWYTKKGKVWTFWFKLKQLNPRAGGYSTLLSLRNKKLLQMERDMAANPEKDTKVLQVSCSQYLPLPAVHGLVLRRAAVTVSQDMMANKLTLSFDTIDLVFDPAINIQVLDWWHSQYPHASFEEGMKRNFGFSICDKERSDLEGGVLIDHWYDV</sequence>
<dbReference type="GO" id="GO:0019005">
    <property type="term" value="C:SCF ubiquitin ligase complex"/>
    <property type="evidence" value="ECO:0007669"/>
    <property type="project" value="TreeGrafter"/>
</dbReference>
<evidence type="ECO:0008006" key="3">
    <source>
        <dbReference type="Google" id="ProtNLM"/>
    </source>
</evidence>